<dbReference type="PANTHER" id="PTHR42852:SF6">
    <property type="entry name" value="THIOL:DISULFIDE INTERCHANGE PROTEIN DSBE"/>
    <property type="match status" value="1"/>
</dbReference>
<dbReference type="Proteomes" id="UP000075606">
    <property type="component" value="Unassembled WGS sequence"/>
</dbReference>
<comment type="caution">
    <text evidence="6">The sequence shown here is derived from an EMBL/GenBank/DDBJ whole genome shotgun (WGS) entry which is preliminary data.</text>
</comment>
<keyword evidence="4" id="KW-0676">Redox-active center</keyword>
<dbReference type="RefSeq" id="WP_068223018.1">
    <property type="nucleotide sequence ID" value="NZ_CP139724.1"/>
</dbReference>
<protein>
    <recommendedName>
        <fullName evidence="5">Thioredoxin domain-containing protein</fullName>
    </recommendedName>
</protein>
<dbReference type="EMBL" id="LRPC01000028">
    <property type="protein sequence ID" value="KYG73927.1"/>
    <property type="molecule type" value="Genomic_DNA"/>
</dbReference>
<comment type="subcellular location">
    <subcellularLocation>
        <location evidence="1">Cell envelope</location>
    </subcellularLocation>
</comment>
<dbReference type="GO" id="GO:0017004">
    <property type="term" value="P:cytochrome complex assembly"/>
    <property type="evidence" value="ECO:0007669"/>
    <property type="project" value="UniProtKB-KW"/>
</dbReference>
<keyword evidence="3" id="KW-1015">Disulfide bond</keyword>
<dbReference type="Pfam" id="PF13905">
    <property type="entry name" value="Thioredoxin_8"/>
    <property type="match status" value="1"/>
</dbReference>
<dbReference type="PANTHER" id="PTHR42852">
    <property type="entry name" value="THIOL:DISULFIDE INTERCHANGE PROTEIN DSBE"/>
    <property type="match status" value="1"/>
</dbReference>
<dbReference type="InterPro" id="IPR050553">
    <property type="entry name" value="Thioredoxin_ResA/DsbE_sf"/>
</dbReference>
<dbReference type="AlphaFoldDB" id="A0A150X5C7"/>
<name>A0A150X5C7_9BACT</name>
<evidence type="ECO:0000256" key="1">
    <source>
        <dbReference type="ARBA" id="ARBA00004196"/>
    </source>
</evidence>
<feature type="domain" description="Thioredoxin" evidence="5">
    <location>
        <begin position="393"/>
        <end position="541"/>
    </location>
</feature>
<evidence type="ECO:0000256" key="4">
    <source>
        <dbReference type="ARBA" id="ARBA00023284"/>
    </source>
</evidence>
<gene>
    <name evidence="6" type="ORF">AWW68_14770</name>
</gene>
<evidence type="ECO:0000256" key="2">
    <source>
        <dbReference type="ARBA" id="ARBA00022748"/>
    </source>
</evidence>
<dbReference type="SUPFAM" id="SSF52833">
    <property type="entry name" value="Thioredoxin-like"/>
    <property type="match status" value="1"/>
</dbReference>
<evidence type="ECO:0000313" key="6">
    <source>
        <dbReference type="EMBL" id="KYG73927.1"/>
    </source>
</evidence>
<dbReference type="STRING" id="333140.AWW68_14770"/>
<dbReference type="Gene3D" id="3.40.30.10">
    <property type="entry name" value="Glutaredoxin"/>
    <property type="match status" value="1"/>
</dbReference>
<proteinExistence type="predicted"/>
<dbReference type="CDD" id="cd02966">
    <property type="entry name" value="TlpA_like_family"/>
    <property type="match status" value="1"/>
</dbReference>
<accession>A0A150X5C7</accession>
<dbReference type="PROSITE" id="PS51352">
    <property type="entry name" value="THIOREDOXIN_2"/>
    <property type="match status" value="1"/>
</dbReference>
<dbReference type="InterPro" id="IPR012336">
    <property type="entry name" value="Thioredoxin-like_fold"/>
</dbReference>
<evidence type="ECO:0000256" key="3">
    <source>
        <dbReference type="ARBA" id="ARBA00023157"/>
    </source>
</evidence>
<organism evidence="6 7">
    <name type="scientific">Roseivirga spongicola</name>
    <dbReference type="NCBI Taxonomy" id="333140"/>
    <lineage>
        <taxon>Bacteria</taxon>
        <taxon>Pseudomonadati</taxon>
        <taxon>Bacteroidota</taxon>
        <taxon>Cytophagia</taxon>
        <taxon>Cytophagales</taxon>
        <taxon>Roseivirgaceae</taxon>
        <taxon>Roseivirga</taxon>
    </lineage>
</organism>
<evidence type="ECO:0000259" key="5">
    <source>
        <dbReference type="PROSITE" id="PS51352"/>
    </source>
</evidence>
<evidence type="ECO:0000313" key="7">
    <source>
        <dbReference type="Proteomes" id="UP000075606"/>
    </source>
</evidence>
<dbReference type="InterPro" id="IPR036249">
    <property type="entry name" value="Thioredoxin-like_sf"/>
</dbReference>
<keyword evidence="7" id="KW-1185">Reference proteome</keyword>
<dbReference type="GO" id="GO:0030313">
    <property type="term" value="C:cell envelope"/>
    <property type="evidence" value="ECO:0007669"/>
    <property type="project" value="UniProtKB-SubCell"/>
</dbReference>
<sequence>MVNSTSYFRSLTLLTILVCFCISSCKKPQVDDRNNTALDQVVLIIDKCPNYSSTENPETGVYSSTADDFEITAINSELWKLSYKTKQIPTLDTVVFQTKGEFLELDHIYKFYRHLSFIVQKGDTVLFTYDQDFPKAEILNREVSYEELNYDFIRSNYLLDDFKALDGNSKFNVSPVSSVKGYITIRDPLKQKDIRSKIYQDALEEGRSQLEREILLLDSLVSQGLMGEDAKSLYLKRASVLNQFNEYRYNEYLRENFGGSENTLVEWDIQSTSEVDLARFGYYNTILDYIERKTYYSRVGWIEEVNRRYPDYRRVYDSLKTNEFLAKSEIDRLLTKNIELIIEHFPQKDSETYLKKFAEDVSNPLLVQNVLNKHRYALSAEIKEWGRRNFEFANLSDSLLQLSLINTSNEQFDFNKLLEKHRGRLVYVDFWASHCVPCYAAMPYSKDLASTYKDQAISFIYISIDTEYERWLWGMDKAEISSYPNSFMVNKEAANNSFLAQLEINEIPRYLLFNKKGELVQYRAFGPKTSEIREVFDTYLN</sequence>
<dbReference type="OrthoDB" id="6399635at2"/>
<reference evidence="6 7" key="1">
    <citation type="submission" date="2016-01" db="EMBL/GenBank/DDBJ databases">
        <title>Genome sequencing of Roseivirga spongicola UST030701-084.</title>
        <authorList>
            <person name="Selvaratnam C."/>
            <person name="Thevarajoo S."/>
            <person name="Goh K.M."/>
            <person name="Ee R."/>
            <person name="Chan K.-G."/>
            <person name="Chong C.S."/>
        </authorList>
    </citation>
    <scope>NUCLEOTIDE SEQUENCE [LARGE SCALE GENOMIC DNA]</scope>
    <source>
        <strain evidence="6 7">UST030701-084</strain>
    </source>
</reference>
<dbReference type="InterPro" id="IPR013766">
    <property type="entry name" value="Thioredoxin_domain"/>
</dbReference>
<keyword evidence="2" id="KW-0201">Cytochrome c-type biogenesis</keyword>